<gene>
    <name evidence="1" type="ORF">CCHR01_00646</name>
</gene>
<protein>
    <submittedName>
        <fullName evidence="1">Uncharacterized protein</fullName>
    </submittedName>
</protein>
<keyword evidence="2" id="KW-1185">Reference proteome</keyword>
<dbReference type="Proteomes" id="UP001243330">
    <property type="component" value="Unassembled WGS sequence"/>
</dbReference>
<evidence type="ECO:0000313" key="2">
    <source>
        <dbReference type="Proteomes" id="UP001243330"/>
    </source>
</evidence>
<dbReference type="EMBL" id="JAQOWY010000006">
    <property type="protein sequence ID" value="KAK1856676.1"/>
    <property type="molecule type" value="Genomic_DNA"/>
</dbReference>
<evidence type="ECO:0000313" key="1">
    <source>
        <dbReference type="EMBL" id="KAK1856676.1"/>
    </source>
</evidence>
<name>A0AAD9AY32_9PEZI</name>
<accession>A0AAD9AY32</accession>
<organism evidence="1 2">
    <name type="scientific">Colletotrichum chrysophilum</name>
    <dbReference type="NCBI Taxonomy" id="1836956"/>
    <lineage>
        <taxon>Eukaryota</taxon>
        <taxon>Fungi</taxon>
        <taxon>Dikarya</taxon>
        <taxon>Ascomycota</taxon>
        <taxon>Pezizomycotina</taxon>
        <taxon>Sordariomycetes</taxon>
        <taxon>Hypocreomycetidae</taxon>
        <taxon>Glomerellales</taxon>
        <taxon>Glomerellaceae</taxon>
        <taxon>Colletotrichum</taxon>
        <taxon>Colletotrichum gloeosporioides species complex</taxon>
    </lineage>
</organism>
<reference evidence="1" key="1">
    <citation type="submission" date="2023-01" db="EMBL/GenBank/DDBJ databases">
        <title>Colletotrichum chrysophilum M932 genome sequence.</title>
        <authorList>
            <person name="Baroncelli R."/>
        </authorList>
    </citation>
    <scope>NUCLEOTIDE SEQUENCE</scope>
    <source>
        <strain evidence="1">M932</strain>
    </source>
</reference>
<sequence length="54" mass="6340">MSRECSNERAQLPGHQKSSLLVELIRYQTQSPSYQSRSKSRVWQLKRTALLLIH</sequence>
<comment type="caution">
    <text evidence="1">The sequence shown here is derived from an EMBL/GenBank/DDBJ whole genome shotgun (WGS) entry which is preliminary data.</text>
</comment>
<dbReference type="AlphaFoldDB" id="A0AAD9AY32"/>
<proteinExistence type="predicted"/>